<reference evidence="2 3" key="1">
    <citation type="submission" date="2020-06" db="EMBL/GenBank/DDBJ databases">
        <authorList>
            <person name="Criscuolo A."/>
        </authorList>
    </citation>
    <scope>NUCLEOTIDE SEQUENCE [LARGE SCALE GENOMIC DNA]</scope>
    <source>
        <strain evidence="2">1804121828</strain>
    </source>
</reference>
<keyword evidence="1" id="KW-0175">Coiled coil</keyword>
<dbReference type="Proteomes" id="UP000586454">
    <property type="component" value="Unassembled WGS sequence"/>
</dbReference>
<sequence>MKSIEALTDVQWQYICSKIPAYLAKDFFNKHPKDFQRLEKGFRAKSLSDRQVENILVRHRRDPFIRIFLIRFIEIEIEHITTTSGQQEEDYEIYIERLSDSIFSEKVDLFYQLIEEEPSKEYIQLMGAAIRREKHYTSQLKEMNKEKSREDREREDVIQSLENELLSGEQEEIKLRESFNELEARLKGYEEKGDQKDEVIVNLSSAVEELKEEWDHYKNKEGETVKRLEETLLYCEDLEEKFKKLRAHTLQLEESMGVLRKEYGQTVEDMQVLLESYRKDERSDQGANRLEVSLQWPHKEPVRPQEMEIFEEFFEYNLKSMGFKESDPTYDLFLQYIESVAFTGVPLLVKTFQGINLANCLANTLSGKSTAVSIHYSYEMSLIDFKSLLDNLSERVWCIHNVIGSAEELNLLTLLSHYRDKIIIVTYPAERTLFYVPPEVLNYAHYINFDGYDFMAKSQKLKEDPSALEEDIYEEDEKTVVAKKQSILLEIGKECGLSEEVVRSMITSLEDGDALDATLLFTLLPYTSKVLGISPYVESKRLDQYAGVNGKSLQKKSMLEWFGK</sequence>
<accession>A0A6V6Y1Y0</accession>
<gene>
    <name evidence="2" type="ORF">PEPNEM18_00700</name>
</gene>
<name>A0A6V6Y1Y0_9FIRM</name>
<evidence type="ECO:0000256" key="1">
    <source>
        <dbReference type="SAM" id="Coils"/>
    </source>
</evidence>
<feature type="coiled-coil region" evidence="1">
    <location>
        <begin position="140"/>
        <end position="255"/>
    </location>
</feature>
<comment type="caution">
    <text evidence="2">The sequence shown here is derived from an EMBL/GenBank/DDBJ whole genome shotgun (WGS) entry which is preliminary data.</text>
</comment>
<dbReference type="AlphaFoldDB" id="A0A6V6Y1Y0"/>
<dbReference type="RefSeq" id="WP_180499293.1">
    <property type="nucleotide sequence ID" value="NZ_CAIJCS010000016.1"/>
</dbReference>
<organism evidence="2 3">
    <name type="scientific">Aedoeadaptatus nemausensis</name>
    <dbReference type="NCBI Taxonomy" id="2582829"/>
    <lineage>
        <taxon>Bacteria</taxon>
        <taxon>Bacillati</taxon>
        <taxon>Bacillota</taxon>
        <taxon>Tissierellia</taxon>
        <taxon>Tissierellales</taxon>
        <taxon>Peptoniphilaceae</taxon>
        <taxon>Aedoeadaptatus</taxon>
    </lineage>
</organism>
<evidence type="ECO:0000313" key="2">
    <source>
        <dbReference type="EMBL" id="CAC9928634.1"/>
    </source>
</evidence>
<evidence type="ECO:0000313" key="3">
    <source>
        <dbReference type="Proteomes" id="UP000586454"/>
    </source>
</evidence>
<keyword evidence="3" id="KW-1185">Reference proteome</keyword>
<dbReference type="EMBL" id="CAIJCS010000016">
    <property type="protein sequence ID" value="CAC9928634.1"/>
    <property type="molecule type" value="Genomic_DNA"/>
</dbReference>
<protein>
    <submittedName>
        <fullName evidence="2">Uncharacterized protein</fullName>
    </submittedName>
</protein>
<proteinExistence type="predicted"/>